<keyword evidence="2 5" id="KW-0378">Hydrolase</keyword>
<dbReference type="SUPFAM" id="SSF51445">
    <property type="entry name" value="(Trans)glycosidases"/>
    <property type="match status" value="1"/>
</dbReference>
<organism evidence="5 6">
    <name type="scientific">Treponema phagedenis</name>
    <dbReference type="NCBI Taxonomy" id="162"/>
    <lineage>
        <taxon>Bacteria</taxon>
        <taxon>Pseudomonadati</taxon>
        <taxon>Spirochaetota</taxon>
        <taxon>Spirochaetia</taxon>
        <taxon>Spirochaetales</taxon>
        <taxon>Treponemataceae</taxon>
        <taxon>Treponema</taxon>
    </lineage>
</organism>
<dbReference type="Gene3D" id="3.20.20.80">
    <property type="entry name" value="Glycosidases"/>
    <property type="match status" value="1"/>
</dbReference>
<sequence>MTDSFLSLLFASLSEDLQAKLTSNPLFKKKRRYVQIENEPHDIAVLDTEDAILLQYTHPYQAGRCIALFFESLAFDLPLPRKEKSRYQSLGLMIDCSRNGVLLPAAFKRLLPHLSLMGYSSVQLYMEDTFTIDEYPYFGYQRGRYTQNELRELDAYAKEYGIELIPAVQTLAHLQQVLKWQAFANLRDCNDILLIDSEETYAFISAMFKSLTESVSSKKINIGMDEAAMVGLGRYLDLHGYTNRYELMLRHFRTVHALAEKQGFTSVYLWSDVFFKLATGESYFSKNLSLHAIDKNIAADIPAGSRLLFWDYALRPSEDYELPMQIHKAFCNNAGFAAGAWKWASFFTCNQFSIAAAVSVHGAAKKTGIQELLVTAWGDDGNEASLFSVLPAVSAWAELCWADSLELLPRRFALCCNADFESFLSLDEPILTPDNPAPGKCTVNPSKYILYQDILAPLFESHIQGESTYAHYRQCAEKMKQAEAKNPAWKELFQTGFALSDILAEKSILPQKIRRAYKAKDSAKLKEIAEKDLPALAQKIQNFISIYSRQWQAENKIFGLDVFDLRMGGLLQRITRAQERLVLYAKGTLRELPELNQKPLSFDPEYPNAMYSPGWKNIATASVL</sequence>
<dbReference type="EMBL" id="CDNC01000001">
    <property type="protein sequence ID" value="CEM60663.1"/>
    <property type="molecule type" value="Genomic_DNA"/>
</dbReference>
<dbReference type="OrthoDB" id="383771at2"/>
<dbReference type="CDD" id="cd06565">
    <property type="entry name" value="GH20_GcnA-like"/>
    <property type="match status" value="1"/>
</dbReference>
<feature type="domain" description="Glycoside hydrolase family 20 catalytic" evidence="3">
    <location>
        <begin position="140"/>
        <end position="231"/>
    </location>
</feature>
<evidence type="ECO:0000313" key="5">
    <source>
        <dbReference type="EMBL" id="CEM60663.1"/>
    </source>
</evidence>
<dbReference type="InterPro" id="IPR038901">
    <property type="entry name" value="HEXDC-like"/>
</dbReference>
<gene>
    <name evidence="5" type="ORF">TPHV1_10331</name>
</gene>
<dbReference type="InterPro" id="IPR041063">
    <property type="entry name" value="Glyco_H_20C_C"/>
</dbReference>
<dbReference type="Pfam" id="PF00728">
    <property type="entry name" value="Glyco_hydro_20"/>
    <property type="match status" value="1"/>
</dbReference>
<accession>A0A0B7GQF3</accession>
<evidence type="ECO:0000256" key="1">
    <source>
        <dbReference type="ARBA" id="ARBA00006285"/>
    </source>
</evidence>
<dbReference type="Pfam" id="PF18088">
    <property type="entry name" value="Glyco_H_20C_C"/>
    <property type="match status" value="1"/>
</dbReference>
<dbReference type="PANTHER" id="PTHR21040:SF8">
    <property type="entry name" value="BCDNA.GH04120"/>
    <property type="match status" value="1"/>
</dbReference>
<dbReference type="GO" id="GO:0005975">
    <property type="term" value="P:carbohydrate metabolic process"/>
    <property type="evidence" value="ECO:0007669"/>
    <property type="project" value="InterPro"/>
</dbReference>
<dbReference type="Proteomes" id="UP000042527">
    <property type="component" value="Unassembled WGS sequence"/>
</dbReference>
<keyword evidence="6" id="KW-1185">Reference proteome</keyword>
<evidence type="ECO:0000259" key="4">
    <source>
        <dbReference type="Pfam" id="PF18088"/>
    </source>
</evidence>
<proteinExistence type="inferred from homology"/>
<dbReference type="InterPro" id="IPR015883">
    <property type="entry name" value="Glyco_hydro_20_cat"/>
</dbReference>
<feature type="domain" description="Glycoside Hydrolase 20C C-terminal" evidence="4">
    <location>
        <begin position="422"/>
        <end position="607"/>
    </location>
</feature>
<reference evidence="6" key="1">
    <citation type="submission" date="2015-01" db="EMBL/GenBank/DDBJ databases">
        <authorList>
            <person name="Manzoor Shahid"/>
            <person name="Zubair Saima"/>
        </authorList>
    </citation>
    <scope>NUCLEOTIDE SEQUENCE [LARGE SCALE GENOMIC DNA]</scope>
    <source>
        <strain evidence="6">V1</strain>
    </source>
</reference>
<dbReference type="InterPro" id="IPR017853">
    <property type="entry name" value="GH"/>
</dbReference>
<evidence type="ECO:0000259" key="3">
    <source>
        <dbReference type="Pfam" id="PF00728"/>
    </source>
</evidence>
<dbReference type="PANTHER" id="PTHR21040">
    <property type="entry name" value="BCDNA.GH04120"/>
    <property type="match status" value="1"/>
</dbReference>
<dbReference type="RefSeq" id="WP_052812447.1">
    <property type="nucleotide sequence ID" value="NZ_CDNC01000001.1"/>
</dbReference>
<name>A0A0B7GQF3_TREPH</name>
<protein>
    <submittedName>
        <fullName evidence="5">Glycosyl hydrolase family 20, catalytic domain protein</fullName>
    </submittedName>
</protein>
<evidence type="ECO:0000313" key="6">
    <source>
        <dbReference type="Proteomes" id="UP000042527"/>
    </source>
</evidence>
<comment type="similarity">
    <text evidence="1">Belongs to the glycosyl hydrolase 20 family.</text>
</comment>
<dbReference type="GO" id="GO:0004563">
    <property type="term" value="F:beta-N-acetylhexosaminidase activity"/>
    <property type="evidence" value="ECO:0007669"/>
    <property type="project" value="UniProtKB-ARBA"/>
</dbReference>
<dbReference type="AlphaFoldDB" id="A0A0B7GQF3"/>
<dbReference type="Gene3D" id="1.20.120.670">
    <property type="entry name" value="N-acetyl-b-d-glucoasminidase"/>
    <property type="match status" value="1"/>
</dbReference>
<evidence type="ECO:0000256" key="2">
    <source>
        <dbReference type="ARBA" id="ARBA00022801"/>
    </source>
</evidence>